<evidence type="ECO:0008006" key="4">
    <source>
        <dbReference type="Google" id="ProtNLM"/>
    </source>
</evidence>
<name>A0A239AEV6_9ACTN</name>
<sequence length="128" mass="13133">MLSVGLVAGCSDPAPVWVEGRALPPVSTATMAAPLSPPTSVPPSSTPASSAPDSVAPVALGNADLFVAAVRRDLPDLAVDRRDEEIADLGNKACALVRGDRQDDLAEYGVSTDQELRLTKIAQAGLCP</sequence>
<proteinExistence type="predicted"/>
<dbReference type="AlphaFoldDB" id="A0A239AEV6"/>
<organism evidence="2 3">
    <name type="scientific">Actinoplanes regularis</name>
    <dbReference type="NCBI Taxonomy" id="52697"/>
    <lineage>
        <taxon>Bacteria</taxon>
        <taxon>Bacillati</taxon>
        <taxon>Actinomycetota</taxon>
        <taxon>Actinomycetes</taxon>
        <taxon>Micromonosporales</taxon>
        <taxon>Micromonosporaceae</taxon>
        <taxon>Actinoplanes</taxon>
    </lineage>
</organism>
<gene>
    <name evidence="2" type="ORF">SAMN06264365_107249</name>
</gene>
<feature type="compositionally biased region" description="Pro residues" evidence="1">
    <location>
        <begin position="35"/>
        <end position="45"/>
    </location>
</feature>
<dbReference type="Proteomes" id="UP000198415">
    <property type="component" value="Unassembled WGS sequence"/>
</dbReference>
<evidence type="ECO:0000313" key="2">
    <source>
        <dbReference type="EMBL" id="SNR93443.1"/>
    </source>
</evidence>
<protein>
    <recommendedName>
        <fullName evidence="4">DUF732 domain-containing protein</fullName>
    </recommendedName>
</protein>
<feature type="region of interest" description="Disordered" evidence="1">
    <location>
        <begin position="29"/>
        <end position="53"/>
    </location>
</feature>
<reference evidence="2 3" key="1">
    <citation type="submission" date="2017-06" db="EMBL/GenBank/DDBJ databases">
        <authorList>
            <person name="Kim H.J."/>
            <person name="Triplett B.A."/>
        </authorList>
    </citation>
    <scope>NUCLEOTIDE SEQUENCE [LARGE SCALE GENOMIC DNA]</scope>
    <source>
        <strain evidence="2 3">DSM 43151</strain>
    </source>
</reference>
<evidence type="ECO:0000313" key="3">
    <source>
        <dbReference type="Proteomes" id="UP000198415"/>
    </source>
</evidence>
<accession>A0A239AEV6</accession>
<evidence type="ECO:0000256" key="1">
    <source>
        <dbReference type="SAM" id="MobiDB-lite"/>
    </source>
</evidence>
<keyword evidence="3" id="KW-1185">Reference proteome</keyword>
<dbReference type="EMBL" id="FZNR01000007">
    <property type="protein sequence ID" value="SNR93443.1"/>
    <property type="molecule type" value="Genomic_DNA"/>
</dbReference>